<dbReference type="SUPFAM" id="SSF56112">
    <property type="entry name" value="Protein kinase-like (PK-like)"/>
    <property type="match status" value="1"/>
</dbReference>
<dbReference type="GO" id="GO:0016301">
    <property type="term" value="F:kinase activity"/>
    <property type="evidence" value="ECO:0007669"/>
    <property type="project" value="UniProtKB-KW"/>
</dbReference>
<dbReference type="InterPro" id="IPR051931">
    <property type="entry name" value="PAK3-like"/>
</dbReference>
<keyword evidence="8" id="KW-1185">Reference proteome</keyword>
<keyword evidence="7" id="KW-0808">Transferase</keyword>
<dbReference type="SMART" id="SM00220">
    <property type="entry name" value="S_TKc"/>
    <property type="match status" value="1"/>
</dbReference>
<gene>
    <name evidence="7" type="ORF">ACFQ5G_06190</name>
</gene>
<dbReference type="PANTHER" id="PTHR45832">
    <property type="entry name" value="SERINE/THREONINE-PROTEIN KINASE SAMKA-RELATED-RELATED"/>
    <property type="match status" value="1"/>
</dbReference>
<feature type="transmembrane region" description="Helical" evidence="5">
    <location>
        <begin position="314"/>
        <end position="333"/>
    </location>
</feature>
<evidence type="ECO:0000256" key="1">
    <source>
        <dbReference type="ARBA" id="ARBA00008874"/>
    </source>
</evidence>
<keyword evidence="5" id="KW-1133">Transmembrane helix</keyword>
<dbReference type="Pfam" id="PF00069">
    <property type="entry name" value="Pkinase"/>
    <property type="match status" value="1"/>
</dbReference>
<feature type="compositionally biased region" description="Basic and acidic residues" evidence="4">
    <location>
        <begin position="464"/>
        <end position="476"/>
    </location>
</feature>
<dbReference type="InterPro" id="IPR011009">
    <property type="entry name" value="Kinase-like_dom_sf"/>
</dbReference>
<evidence type="ECO:0000256" key="4">
    <source>
        <dbReference type="SAM" id="MobiDB-lite"/>
    </source>
</evidence>
<keyword evidence="7" id="KW-0418">Kinase</keyword>
<dbReference type="EMBL" id="JBHTMK010000006">
    <property type="protein sequence ID" value="MFD1364932.1"/>
    <property type="molecule type" value="Genomic_DNA"/>
</dbReference>
<dbReference type="CDD" id="cd13973">
    <property type="entry name" value="PK_MviN-like"/>
    <property type="match status" value="1"/>
</dbReference>
<evidence type="ECO:0000259" key="6">
    <source>
        <dbReference type="PROSITE" id="PS50011"/>
    </source>
</evidence>
<protein>
    <submittedName>
        <fullName evidence="7">Protein kinase family protein</fullName>
    </submittedName>
</protein>
<dbReference type="RefSeq" id="WP_378078394.1">
    <property type="nucleotide sequence ID" value="NZ_AP028461.1"/>
</dbReference>
<name>A0ABW4A459_9ACTN</name>
<keyword evidence="3" id="KW-0067">ATP-binding</keyword>
<dbReference type="PROSITE" id="PS50011">
    <property type="entry name" value="PROTEIN_KINASE_DOM"/>
    <property type="match status" value="1"/>
</dbReference>
<evidence type="ECO:0000256" key="2">
    <source>
        <dbReference type="ARBA" id="ARBA00022741"/>
    </source>
</evidence>
<comment type="similarity">
    <text evidence="1">Belongs to the protein kinase superfamily. STE Ser/Thr protein kinase family. STE20 subfamily.</text>
</comment>
<evidence type="ECO:0000313" key="7">
    <source>
        <dbReference type="EMBL" id="MFD1364932.1"/>
    </source>
</evidence>
<comment type="caution">
    <text evidence="7">The sequence shown here is derived from an EMBL/GenBank/DDBJ whole genome shotgun (WGS) entry which is preliminary data.</text>
</comment>
<dbReference type="PANTHER" id="PTHR45832:SF22">
    <property type="entry name" value="SERINE_THREONINE-PROTEIN KINASE SAMKA-RELATED"/>
    <property type="match status" value="1"/>
</dbReference>
<keyword evidence="5" id="KW-0812">Transmembrane</keyword>
<sequence length="530" mass="55876">MPGEFGTEECTTEGGLVTQVGEGHETAADEAGPVLTFGAPTAGEVLAERYQLEEHVNNDSAGRQVWRGTDVILRRPVAMVLRYPGGDSAVEMLQAAVAASRVIHPNLVGVYDAIDEQERAYVVREWVDGESLRDLIAAEGPLDPARAIAIAHSVADALTAVHATGMVHGNVHPGSTLIADDGRVVLADARADAADSNESDVRAVGGILYFALTGHWPHTEVGRSALPDANRDSAGNPAAPRQIRAGIPAYLDDLTMDLLDRRVAAPASDALTAELGRLDAAAEDEEFEDVGPLRFVQSGGSSSSGEQVRSAPKILVGVGALIVIAIIGLVFGIRAINNTGKSTEANNAPVTQPTGDGDNSAQQPAPEPQKIKLTADMVRMVDPPDGQRLDGEQAKYTVDGDPSTVWETSKYNSAPFGGLKPGMGILINLGEKRALSEVQVTTSAPGATIDVRTGTSDPGDSSSGDDKVVKNFKSLSDEKPEKASGTKVYFSGFDPNEKYQYVLVFLTELPRAEDGDRFQISVSEIALSGY</sequence>
<feature type="region of interest" description="Disordered" evidence="4">
    <location>
        <begin position="341"/>
        <end position="371"/>
    </location>
</feature>
<dbReference type="Gene3D" id="2.60.120.260">
    <property type="entry name" value="Galactose-binding domain-like"/>
    <property type="match status" value="1"/>
</dbReference>
<evidence type="ECO:0000256" key="3">
    <source>
        <dbReference type="ARBA" id="ARBA00022840"/>
    </source>
</evidence>
<feature type="domain" description="Protein kinase" evidence="6">
    <location>
        <begin position="14"/>
        <end position="404"/>
    </location>
</feature>
<feature type="compositionally biased region" description="Low complexity" evidence="4">
    <location>
        <begin position="453"/>
        <end position="462"/>
    </location>
</feature>
<reference evidence="8" key="1">
    <citation type="journal article" date="2019" name="Int. J. Syst. Evol. Microbiol.">
        <title>The Global Catalogue of Microorganisms (GCM) 10K type strain sequencing project: providing services to taxonomists for standard genome sequencing and annotation.</title>
        <authorList>
            <consortium name="The Broad Institute Genomics Platform"/>
            <consortium name="The Broad Institute Genome Sequencing Center for Infectious Disease"/>
            <person name="Wu L."/>
            <person name="Ma J."/>
        </authorList>
    </citation>
    <scope>NUCLEOTIDE SEQUENCE [LARGE SCALE GENOMIC DNA]</scope>
    <source>
        <strain evidence="8">CCM 7526</strain>
    </source>
</reference>
<keyword evidence="2" id="KW-0547">Nucleotide-binding</keyword>
<feature type="region of interest" description="Disordered" evidence="4">
    <location>
        <begin position="449"/>
        <end position="476"/>
    </location>
</feature>
<dbReference type="Gene3D" id="3.30.200.20">
    <property type="entry name" value="Phosphorylase Kinase, domain 1"/>
    <property type="match status" value="1"/>
</dbReference>
<evidence type="ECO:0000313" key="8">
    <source>
        <dbReference type="Proteomes" id="UP001597183"/>
    </source>
</evidence>
<dbReference type="Proteomes" id="UP001597183">
    <property type="component" value="Unassembled WGS sequence"/>
</dbReference>
<accession>A0ABW4A459</accession>
<evidence type="ECO:0000256" key="5">
    <source>
        <dbReference type="SAM" id="Phobius"/>
    </source>
</evidence>
<proteinExistence type="inferred from homology"/>
<keyword evidence="5" id="KW-0472">Membrane</keyword>
<organism evidence="7 8">
    <name type="scientific">Actinoplanes sichuanensis</name>
    <dbReference type="NCBI Taxonomy" id="512349"/>
    <lineage>
        <taxon>Bacteria</taxon>
        <taxon>Bacillati</taxon>
        <taxon>Actinomycetota</taxon>
        <taxon>Actinomycetes</taxon>
        <taxon>Micromonosporales</taxon>
        <taxon>Micromonosporaceae</taxon>
        <taxon>Actinoplanes</taxon>
    </lineage>
</organism>
<feature type="compositionally biased region" description="Polar residues" evidence="4">
    <location>
        <begin position="341"/>
        <end position="363"/>
    </location>
</feature>
<dbReference type="Gene3D" id="1.10.510.10">
    <property type="entry name" value="Transferase(Phosphotransferase) domain 1"/>
    <property type="match status" value="1"/>
</dbReference>
<dbReference type="InterPro" id="IPR000719">
    <property type="entry name" value="Prot_kinase_dom"/>
</dbReference>